<dbReference type="Pfam" id="PF13962">
    <property type="entry name" value="PGG"/>
    <property type="match status" value="1"/>
</dbReference>
<feature type="transmembrane region" description="Helical" evidence="2">
    <location>
        <begin position="584"/>
        <end position="604"/>
    </location>
</feature>
<protein>
    <recommendedName>
        <fullName evidence="3">PGG domain-containing protein</fullName>
    </recommendedName>
</protein>
<feature type="transmembrane region" description="Helical" evidence="2">
    <location>
        <begin position="471"/>
        <end position="492"/>
    </location>
</feature>
<dbReference type="AlphaFoldDB" id="A0A4S4DI79"/>
<dbReference type="SMART" id="SM00248">
    <property type="entry name" value="ANK"/>
    <property type="match status" value="5"/>
</dbReference>
<dbReference type="InterPro" id="IPR036770">
    <property type="entry name" value="Ankyrin_rpt-contain_sf"/>
</dbReference>
<evidence type="ECO:0000259" key="3">
    <source>
        <dbReference type="Pfam" id="PF13962"/>
    </source>
</evidence>
<proteinExistence type="predicted"/>
<dbReference type="PROSITE" id="PS50088">
    <property type="entry name" value="ANK_REPEAT"/>
    <property type="match status" value="1"/>
</dbReference>
<dbReference type="Gene3D" id="1.25.40.20">
    <property type="entry name" value="Ankyrin repeat-containing domain"/>
    <property type="match status" value="2"/>
</dbReference>
<feature type="domain" description="PGG" evidence="3">
    <location>
        <begin position="465"/>
        <end position="578"/>
    </location>
</feature>
<evidence type="ECO:0000256" key="1">
    <source>
        <dbReference type="PROSITE-ProRule" id="PRU00023"/>
    </source>
</evidence>
<evidence type="ECO:0000313" key="4">
    <source>
        <dbReference type="EMBL" id="THG02519.1"/>
    </source>
</evidence>
<dbReference type="PANTHER" id="PTHR24177:SF33">
    <property type="entry name" value="ANKYRIN REPEAT FAMILY PROTEIN"/>
    <property type="match status" value="1"/>
</dbReference>
<organism evidence="4 5">
    <name type="scientific">Camellia sinensis var. sinensis</name>
    <name type="common">China tea</name>
    <dbReference type="NCBI Taxonomy" id="542762"/>
    <lineage>
        <taxon>Eukaryota</taxon>
        <taxon>Viridiplantae</taxon>
        <taxon>Streptophyta</taxon>
        <taxon>Embryophyta</taxon>
        <taxon>Tracheophyta</taxon>
        <taxon>Spermatophyta</taxon>
        <taxon>Magnoliopsida</taxon>
        <taxon>eudicotyledons</taxon>
        <taxon>Gunneridae</taxon>
        <taxon>Pentapetalae</taxon>
        <taxon>asterids</taxon>
        <taxon>Ericales</taxon>
        <taxon>Theaceae</taxon>
        <taxon>Camellia</taxon>
    </lineage>
</organism>
<keyword evidence="2" id="KW-1133">Transmembrane helix</keyword>
<evidence type="ECO:0000256" key="2">
    <source>
        <dbReference type="SAM" id="Phobius"/>
    </source>
</evidence>
<reference evidence="4 5" key="1">
    <citation type="journal article" date="2018" name="Proc. Natl. Acad. Sci. U.S.A.">
        <title>Draft genome sequence of Camellia sinensis var. sinensis provides insights into the evolution of the tea genome and tea quality.</title>
        <authorList>
            <person name="Wei C."/>
            <person name="Yang H."/>
            <person name="Wang S."/>
            <person name="Zhao J."/>
            <person name="Liu C."/>
            <person name="Gao L."/>
            <person name="Xia E."/>
            <person name="Lu Y."/>
            <person name="Tai Y."/>
            <person name="She G."/>
            <person name="Sun J."/>
            <person name="Cao H."/>
            <person name="Tong W."/>
            <person name="Gao Q."/>
            <person name="Li Y."/>
            <person name="Deng W."/>
            <person name="Jiang X."/>
            <person name="Wang W."/>
            <person name="Chen Q."/>
            <person name="Zhang S."/>
            <person name="Li H."/>
            <person name="Wu J."/>
            <person name="Wang P."/>
            <person name="Li P."/>
            <person name="Shi C."/>
            <person name="Zheng F."/>
            <person name="Jian J."/>
            <person name="Huang B."/>
            <person name="Shan D."/>
            <person name="Shi M."/>
            <person name="Fang C."/>
            <person name="Yue Y."/>
            <person name="Li F."/>
            <person name="Li D."/>
            <person name="Wei S."/>
            <person name="Han B."/>
            <person name="Jiang C."/>
            <person name="Yin Y."/>
            <person name="Xia T."/>
            <person name="Zhang Z."/>
            <person name="Bennetzen J.L."/>
            <person name="Zhao S."/>
            <person name="Wan X."/>
        </authorList>
    </citation>
    <scope>NUCLEOTIDE SEQUENCE [LARGE SCALE GENOMIC DNA]</scope>
    <source>
        <strain evidence="5">cv. Shuchazao</strain>
        <tissue evidence="4">Leaf</tissue>
    </source>
</reference>
<dbReference type="PANTHER" id="PTHR24177">
    <property type="entry name" value="CASKIN"/>
    <property type="match status" value="1"/>
</dbReference>
<sequence length="693" mass="77762">MYLMILFKLVHKGDWGQIKHFLELHPDALSAKISSYGETALHIAALSGHVKIVEELVNMTSVEDLKLINDYGETALSLAAGGGITRVAKPLVRKNHDLLGIKNINGVIPVVVAAQFGHTDMVHFLYYMTQEEDLDPETSSQGAKLLITCIVAQIYDIALDLVLWFPELATAVLEGHTGGTLNTLATRNSAFPSRTQLVPSKPLILGKDNPNFEFNSDKREKITNFMLNGYMLVNSMPVHSSRVSNIHRDIEAYPGIHTYHENIIKRALRHSYGLVWDLLKLLVPYIKHIYVIKLKHAQVLELLDCISQHISALNHSQIKDTELFQAVFNAIKHGNVEFVEEILTAYPDIIWIVDEDMRNIFLYAVLQRQEKIFTLLHKMGPKKNIIATSLDRDSNTILHHAAMLSPSSHLDGISGAALQMQRELQWFEEVEKVVQPMYREIQNNYGKTARALFTSEHKNLRRAGEKWMKETSTSCTVVAALIATVMFTAIFTVPGGYDGTTGNPLYLHQNSFMVFVVSDALSLFTSSSSVLLFLGILKSRYTEDEFLMSLPRKLIMGIASLFFSIATMMLTFGTTIFISLHDRLSWISIPIILLSSIPVMVFVFPQVPLLYEIFVSTYGPGIFKKPKKASNKIEVQEVKAVPDVQVAEAEFGKLHGPIEQNHGSLEQVVHALIYAFISSIQKADLRQLDGHLD</sequence>
<comment type="caution">
    <text evidence="4">The sequence shown here is derived from an EMBL/GenBank/DDBJ whole genome shotgun (WGS) entry which is preliminary data.</text>
</comment>
<dbReference type="InterPro" id="IPR002110">
    <property type="entry name" value="Ankyrin_rpt"/>
</dbReference>
<dbReference type="EMBL" id="SDRB02011180">
    <property type="protein sequence ID" value="THG02519.1"/>
    <property type="molecule type" value="Genomic_DNA"/>
</dbReference>
<dbReference type="STRING" id="542762.A0A4S4DI79"/>
<dbReference type="InterPro" id="IPR026961">
    <property type="entry name" value="PGG_dom"/>
</dbReference>
<accession>A0A4S4DI79</accession>
<name>A0A4S4DI79_CAMSN</name>
<dbReference type="Proteomes" id="UP000306102">
    <property type="component" value="Unassembled WGS sequence"/>
</dbReference>
<dbReference type="GO" id="GO:0016020">
    <property type="term" value="C:membrane"/>
    <property type="evidence" value="ECO:0007669"/>
    <property type="project" value="TreeGrafter"/>
</dbReference>
<gene>
    <name evidence="4" type="ORF">TEA_028673</name>
</gene>
<dbReference type="Pfam" id="PF12796">
    <property type="entry name" value="Ank_2"/>
    <property type="match status" value="1"/>
</dbReference>
<feature type="repeat" description="ANK" evidence="1">
    <location>
        <begin position="36"/>
        <end position="58"/>
    </location>
</feature>
<keyword evidence="2" id="KW-0812">Transmembrane</keyword>
<feature type="transmembrane region" description="Helical" evidence="2">
    <location>
        <begin position="554"/>
        <end position="578"/>
    </location>
</feature>
<keyword evidence="2" id="KW-0472">Membrane</keyword>
<feature type="transmembrane region" description="Helical" evidence="2">
    <location>
        <begin position="512"/>
        <end position="534"/>
    </location>
</feature>
<evidence type="ECO:0000313" key="5">
    <source>
        <dbReference type="Proteomes" id="UP000306102"/>
    </source>
</evidence>
<keyword evidence="1" id="KW-0040">ANK repeat</keyword>
<dbReference type="SUPFAM" id="SSF48403">
    <property type="entry name" value="Ankyrin repeat"/>
    <property type="match status" value="1"/>
</dbReference>
<keyword evidence="5" id="KW-1185">Reference proteome</keyword>
<dbReference type="PROSITE" id="PS50297">
    <property type="entry name" value="ANK_REP_REGION"/>
    <property type="match status" value="1"/>
</dbReference>